<organism evidence="1">
    <name type="scientific">Streptomyces sp. FR1</name>
    <dbReference type="NCBI Taxonomy" id="349971"/>
    <lineage>
        <taxon>Bacteria</taxon>
        <taxon>Bacillati</taxon>
        <taxon>Actinomycetota</taxon>
        <taxon>Actinomycetes</taxon>
        <taxon>Kitasatosporales</taxon>
        <taxon>Streptomycetaceae</taxon>
        <taxon>Streptomyces</taxon>
    </lineage>
</organism>
<protein>
    <submittedName>
        <fullName evidence="1">Uncharacterized protein</fullName>
    </submittedName>
</protein>
<keyword evidence="1" id="KW-0614">Plasmid</keyword>
<dbReference type="AlphaFoldDB" id="Q2LEN0"/>
<geneLocation type="plasmid" evidence="1">
    <name>pFRL1</name>
</geneLocation>
<accession>Q2LEN0</accession>
<evidence type="ECO:0000313" key="1">
    <source>
        <dbReference type="EMBL" id="ABC67435.1"/>
    </source>
</evidence>
<dbReference type="RefSeq" id="WP_012477076.1">
    <property type="nucleotide sequence ID" value="NC_010851.1"/>
</dbReference>
<name>Q2LEN0_9ACTN</name>
<dbReference type="EMBL" id="DQ322651">
    <property type="protein sequence ID" value="ABC67435.1"/>
    <property type="molecule type" value="Genomic_DNA"/>
</dbReference>
<reference evidence="1" key="1">
    <citation type="journal article" date="2006" name="Appl. Environ. Microbiol.">
        <title>Diversity of telomere palindromic sequences and replication genes among Streptomyces linear plasmids.</title>
        <authorList>
            <person name="Zhang R."/>
            <person name="Yang Y."/>
            <person name="Fang P."/>
            <person name="Jiang C."/>
            <person name="Xu L."/>
            <person name="Zhu Y."/>
            <person name="Shen M."/>
            <person name="Xia H."/>
            <person name="Zhao J."/>
            <person name="Chen T."/>
            <person name="Qin Z."/>
        </authorList>
    </citation>
    <scope>NUCLEOTIDE SEQUENCE</scope>
    <source>
        <strain evidence="1">FR1</strain>
        <plasmid evidence="1">pFRL1</plasmid>
    </source>
</reference>
<gene>
    <name evidence="1" type="ORF">pFRL1.47</name>
</gene>
<proteinExistence type="predicted"/>
<sequence length="158" mass="16852">MSAIPLVLDGYLDELPVPGDDGLTARFRVISSPTDDAADETVFACRTADPHLAHALLNLMRPGDLLRVGGHLVLPGPHTETGPRMDVDALELLAPAPARHLAEMVLDRYGPYLVVFNPEVDTVPVFTEAGTWVGTAEHADAITDLIHAHETGSPPPTP</sequence>